<evidence type="ECO:0000259" key="3">
    <source>
        <dbReference type="Pfam" id="PF01575"/>
    </source>
</evidence>
<dbReference type="Pfam" id="PF01575">
    <property type="entry name" value="MaoC_dehydratas"/>
    <property type="match status" value="1"/>
</dbReference>
<dbReference type="CDD" id="cd03441">
    <property type="entry name" value="R_hydratase_like"/>
    <property type="match status" value="1"/>
</dbReference>
<dbReference type="EMBL" id="CP042430">
    <property type="protein sequence ID" value="QEC48116.1"/>
    <property type="molecule type" value="Genomic_DNA"/>
</dbReference>
<dbReference type="OrthoDB" id="9801735at2"/>
<dbReference type="GO" id="GO:0006633">
    <property type="term" value="P:fatty acid biosynthetic process"/>
    <property type="evidence" value="ECO:0007669"/>
    <property type="project" value="TreeGrafter"/>
</dbReference>
<evidence type="ECO:0000256" key="2">
    <source>
        <dbReference type="SAM" id="MobiDB-lite"/>
    </source>
</evidence>
<reference evidence="4 5" key="1">
    <citation type="journal article" date="2018" name="J. Microbiol.">
        <title>Baekduia soli gen. nov., sp. nov., a novel bacterium isolated from the soil of Baekdu Mountain and proposal of a novel family name, Baekduiaceae fam. nov.</title>
        <authorList>
            <person name="An D.S."/>
            <person name="Siddiqi M.Z."/>
            <person name="Kim K.H."/>
            <person name="Yu H.S."/>
            <person name="Im W.T."/>
        </authorList>
    </citation>
    <scope>NUCLEOTIDE SEQUENCE [LARGE SCALE GENOMIC DNA]</scope>
    <source>
        <strain evidence="4 5">BR7-21</strain>
    </source>
</reference>
<dbReference type="InterPro" id="IPR002539">
    <property type="entry name" value="MaoC-like_dom"/>
</dbReference>
<dbReference type="KEGG" id="bsol:FSW04_11415"/>
<evidence type="ECO:0000313" key="4">
    <source>
        <dbReference type="EMBL" id="QEC48116.1"/>
    </source>
</evidence>
<feature type="region of interest" description="Disordered" evidence="2">
    <location>
        <begin position="81"/>
        <end position="103"/>
    </location>
</feature>
<dbReference type="RefSeq" id="WP_146919301.1">
    <property type="nucleotide sequence ID" value="NZ_CP042430.1"/>
</dbReference>
<keyword evidence="5" id="KW-1185">Reference proteome</keyword>
<name>A0A5B8U4R8_9ACTN</name>
<accession>A0A5B8U4R8</accession>
<dbReference type="GO" id="GO:0019171">
    <property type="term" value="F:(3R)-hydroxyacyl-[acyl-carrier-protein] dehydratase activity"/>
    <property type="evidence" value="ECO:0007669"/>
    <property type="project" value="TreeGrafter"/>
</dbReference>
<dbReference type="InterPro" id="IPR029069">
    <property type="entry name" value="HotDog_dom_sf"/>
</dbReference>
<dbReference type="Gene3D" id="3.10.129.10">
    <property type="entry name" value="Hotdog Thioesterase"/>
    <property type="match status" value="1"/>
</dbReference>
<dbReference type="Proteomes" id="UP000321805">
    <property type="component" value="Chromosome"/>
</dbReference>
<gene>
    <name evidence="4" type="ORF">FSW04_11415</name>
</gene>
<sequence length="130" mass="13476">MPDPTAFTPVTDVVTQANIDAYAELSGDFNPLHVDPEAAAASEFGGIIAHGPIALHAFFRAATAWLGVDALPPGSEVKVTYRAPTRPGDSITSELRSSEDLGDGRTAVEADCVNQDGTTVVSVRAVLATP</sequence>
<dbReference type="PANTHER" id="PTHR43437">
    <property type="entry name" value="HYDROXYACYL-THIOESTER DEHYDRATASE TYPE 2, MITOCHONDRIAL-RELATED"/>
    <property type="match status" value="1"/>
</dbReference>
<dbReference type="PANTHER" id="PTHR43437:SF3">
    <property type="entry name" value="HYDROXYACYL-THIOESTER DEHYDRATASE TYPE 2, MITOCHONDRIAL"/>
    <property type="match status" value="1"/>
</dbReference>
<feature type="domain" description="MaoC-like" evidence="3">
    <location>
        <begin position="10"/>
        <end position="99"/>
    </location>
</feature>
<comment type="similarity">
    <text evidence="1">Belongs to the enoyl-CoA hydratase/isomerase family.</text>
</comment>
<protein>
    <submittedName>
        <fullName evidence="4">Acyl dehydratase</fullName>
    </submittedName>
</protein>
<evidence type="ECO:0000313" key="5">
    <source>
        <dbReference type="Proteomes" id="UP000321805"/>
    </source>
</evidence>
<proteinExistence type="inferred from homology"/>
<dbReference type="SUPFAM" id="SSF54637">
    <property type="entry name" value="Thioesterase/thiol ester dehydrase-isomerase"/>
    <property type="match status" value="1"/>
</dbReference>
<organism evidence="4 5">
    <name type="scientific">Baekduia soli</name>
    <dbReference type="NCBI Taxonomy" id="496014"/>
    <lineage>
        <taxon>Bacteria</taxon>
        <taxon>Bacillati</taxon>
        <taxon>Actinomycetota</taxon>
        <taxon>Thermoleophilia</taxon>
        <taxon>Solirubrobacterales</taxon>
        <taxon>Baekduiaceae</taxon>
        <taxon>Baekduia</taxon>
    </lineage>
</organism>
<dbReference type="AlphaFoldDB" id="A0A5B8U4R8"/>
<evidence type="ECO:0000256" key="1">
    <source>
        <dbReference type="ARBA" id="ARBA00005254"/>
    </source>
</evidence>
<dbReference type="InterPro" id="IPR050965">
    <property type="entry name" value="UPF0336/Enoyl-CoA_hydratase"/>
</dbReference>